<proteinExistence type="predicted"/>
<dbReference type="KEGG" id="bvi:Bcep1808_7344"/>
<protein>
    <submittedName>
        <fullName evidence="1">Uncharacterized protein</fullName>
    </submittedName>
</protein>
<dbReference type="AlphaFoldDB" id="A4JVB8"/>
<evidence type="ECO:0000313" key="1">
    <source>
        <dbReference type="EMBL" id="ABO60221.1"/>
    </source>
</evidence>
<dbReference type="Proteomes" id="UP000002287">
    <property type="component" value="Plasmid pBVIE03"/>
</dbReference>
<geneLocation type="plasmid" evidence="1 2">
    <name>pBVIE03</name>
</geneLocation>
<keyword evidence="1" id="KW-0614">Plasmid</keyword>
<organism evidence="1 2">
    <name type="scientific">Burkholderia vietnamiensis (strain G4 / LMG 22486)</name>
    <name type="common">Burkholderia cepacia (strain R1808)</name>
    <dbReference type="NCBI Taxonomy" id="269482"/>
    <lineage>
        <taxon>Bacteria</taxon>
        <taxon>Pseudomonadati</taxon>
        <taxon>Pseudomonadota</taxon>
        <taxon>Betaproteobacteria</taxon>
        <taxon>Burkholderiales</taxon>
        <taxon>Burkholderiaceae</taxon>
        <taxon>Burkholderia</taxon>
        <taxon>Burkholderia cepacia complex</taxon>
    </lineage>
</organism>
<dbReference type="EMBL" id="CP000619">
    <property type="protein sequence ID" value="ABO60221.1"/>
    <property type="molecule type" value="Genomic_DNA"/>
</dbReference>
<name>A4JVB8_BURVG</name>
<sequence>MVIARDHARVVPPDVDDKTYWEREIRAYDDAFAAYSPSSIPDDFRTHHSAWREGLVIARDRALLQPPEINDRLYWEHELTAYDRAFAAIGIEFVNDLPAWTSEDCAIADVQGWNIFDVDGTGYLEIQKDDEAQVFESDDDAVAYVRERAQGGCPVALKAMKIAELVAQSAGIVGRRLPSVSLEASTAGKDNAPTVTLADGYDGRMVRFGANPIEVDGELVKLRCEEPGKEYMTAWRSADVLRDAIDSQEEARNANRDWIREVARNVLKQYAGVDRVSNLYDSDEKFSAALRDLAGTDFEYPDFSHLSVADAMRKAIRLGSMTPTSEASLKNTVANDSGTRRDKANFEPHIEQFRGGLLRVHTSESHADFLIPEGVTDRKDHLMEAARLARIESESLQRRANEMAERARCAVVAAGLCEPPVAQPEQSPSLGM</sequence>
<reference evidence="1 2" key="1">
    <citation type="submission" date="2007-03" db="EMBL/GenBank/DDBJ databases">
        <title>Complete sequence of plasmid pBVIE03 of Burkholderia vietnamiensis G4.</title>
        <authorList>
            <consortium name="US DOE Joint Genome Institute"/>
            <person name="Copeland A."/>
            <person name="Lucas S."/>
            <person name="Lapidus A."/>
            <person name="Barry K."/>
            <person name="Detter J.C."/>
            <person name="Glavina del Rio T."/>
            <person name="Hammon N."/>
            <person name="Israni S."/>
            <person name="Dalin E."/>
            <person name="Tice H."/>
            <person name="Pitluck S."/>
            <person name="Chain P."/>
            <person name="Malfatti S."/>
            <person name="Shin M."/>
            <person name="Vergez L."/>
            <person name="Schmutz J."/>
            <person name="Larimer F."/>
            <person name="Land M."/>
            <person name="Hauser L."/>
            <person name="Kyrpides N."/>
            <person name="Tiedje J."/>
            <person name="Richardson P."/>
        </authorList>
    </citation>
    <scope>NUCLEOTIDE SEQUENCE [LARGE SCALE GENOMIC DNA]</scope>
    <source>
        <strain evidence="2">G4 / LMG 22486</strain>
        <plasmid evidence="1 2">pBVIE03</plasmid>
    </source>
</reference>
<gene>
    <name evidence="1" type="ordered locus">Bcep1808_7344</name>
</gene>
<evidence type="ECO:0000313" key="2">
    <source>
        <dbReference type="Proteomes" id="UP000002287"/>
    </source>
</evidence>
<accession>A4JVB8</accession>
<dbReference type="HOGENOM" id="CLU_634124_0_0_4"/>